<dbReference type="RefSeq" id="WP_096226958.1">
    <property type="nucleotide sequence ID" value="NZ_CP168029.1"/>
</dbReference>
<dbReference type="InterPro" id="IPR006656">
    <property type="entry name" value="Mopterin_OxRdtase"/>
</dbReference>
<dbReference type="InterPro" id="IPR006963">
    <property type="entry name" value="Mopterin_OxRdtase_4Fe-4S_dom"/>
</dbReference>
<evidence type="ECO:0000256" key="3">
    <source>
        <dbReference type="ARBA" id="ARBA00023004"/>
    </source>
</evidence>
<gene>
    <name evidence="7" type="ORF">DMP12_08285</name>
    <name evidence="6" type="ORF">GKG38_05445</name>
</gene>
<dbReference type="PANTHER" id="PTHR43742">
    <property type="entry name" value="TRIMETHYLAMINE-N-OXIDE REDUCTASE"/>
    <property type="match status" value="1"/>
</dbReference>
<dbReference type="Gene3D" id="2.40.40.20">
    <property type="match status" value="1"/>
</dbReference>
<evidence type="ECO:0000313" key="8">
    <source>
        <dbReference type="Proteomes" id="UP000285258"/>
    </source>
</evidence>
<comment type="caution">
    <text evidence="7">The sequence shown here is derived from an EMBL/GenBank/DDBJ whole genome shotgun (WGS) entry which is preliminary data.</text>
</comment>
<dbReference type="SUPFAM" id="SSF53706">
    <property type="entry name" value="Formate dehydrogenase/DMSO reductase, domains 1-3"/>
    <property type="match status" value="1"/>
</dbReference>
<dbReference type="EMBL" id="WKZA01000016">
    <property type="protein sequence ID" value="MSA94510.1"/>
    <property type="molecule type" value="Genomic_DNA"/>
</dbReference>
<reference evidence="7" key="2">
    <citation type="journal article" date="2019" name="Int. J. Syst. Evol. Microbiol.">
        <title>Gordonibacter faecihominis is a later heterotypic synonym of Gordonibacter urolithinfaciens.</title>
        <authorList>
            <person name="Danylec N."/>
            <person name="Stoll D.A."/>
            <person name="Huch M."/>
        </authorList>
    </citation>
    <scope>NUCLEOTIDE SEQUENCE</scope>
    <source>
        <strain evidence="7">DSM 27213</strain>
    </source>
</reference>
<comment type="similarity">
    <text evidence="1">Belongs to the prokaryotic molybdopterin-containing oxidoreductase family.</text>
</comment>
<dbReference type="AlphaFoldDB" id="A0A423UK07"/>
<evidence type="ECO:0000313" key="9">
    <source>
        <dbReference type="Proteomes" id="UP000462865"/>
    </source>
</evidence>
<evidence type="ECO:0000256" key="4">
    <source>
        <dbReference type="ARBA" id="ARBA00023014"/>
    </source>
</evidence>
<dbReference type="InterPro" id="IPR050612">
    <property type="entry name" value="Prok_Mopterin_Oxidored"/>
</dbReference>
<dbReference type="Gene3D" id="3.40.50.740">
    <property type="match status" value="1"/>
</dbReference>
<keyword evidence="3" id="KW-0408">Iron</keyword>
<dbReference type="Pfam" id="PF04879">
    <property type="entry name" value="Molybdop_Fe4S4"/>
    <property type="match status" value="1"/>
</dbReference>
<evidence type="ECO:0000313" key="6">
    <source>
        <dbReference type="EMBL" id="MSA94510.1"/>
    </source>
</evidence>
<evidence type="ECO:0000313" key="7">
    <source>
        <dbReference type="EMBL" id="ROT89732.1"/>
    </source>
</evidence>
<reference evidence="7" key="3">
    <citation type="journal article" date="2019" name="Microbiol. Resour. Announc.">
        <title>Draft Genome Sequences of Type Strains of Gordonibacter faecihominis, Paraeggerthella hongkongensis, Parvibacter caecicola,Slackia equolifaciens, Slackia faecicanis, and Slackia isoflavoniconvertens.</title>
        <authorList>
            <person name="Danylec N."/>
            <person name="Stoll D.A."/>
            <person name="Dotsch A."/>
            <person name="Huch M."/>
        </authorList>
    </citation>
    <scope>NUCLEOTIDE SEQUENCE</scope>
    <source>
        <strain evidence="7">DSM 27213</strain>
    </source>
</reference>
<protein>
    <submittedName>
        <fullName evidence="7">Dehydrogenase</fullName>
    </submittedName>
    <submittedName>
        <fullName evidence="6">Molybdopterin-dependent oxidoreductase</fullName>
    </submittedName>
</protein>
<name>A0A423UK07_9ACTN</name>
<dbReference type="GO" id="GO:0016491">
    <property type="term" value="F:oxidoreductase activity"/>
    <property type="evidence" value="ECO:0007669"/>
    <property type="project" value="InterPro"/>
</dbReference>
<reference evidence="6 9" key="4">
    <citation type="journal article" date="2019" name="Nat. Med.">
        <title>A library of human gut bacterial isolates paired with longitudinal multiomics data enables mechanistic microbiome research.</title>
        <authorList>
            <person name="Poyet M."/>
            <person name="Groussin M."/>
            <person name="Gibbons S.M."/>
            <person name="Avila-Pacheco J."/>
            <person name="Jiang X."/>
            <person name="Kearney S.M."/>
            <person name="Perrotta A.R."/>
            <person name="Berdy B."/>
            <person name="Zhao S."/>
            <person name="Lieberman T.D."/>
            <person name="Swanson P.K."/>
            <person name="Smith M."/>
            <person name="Roesemann S."/>
            <person name="Alexander J.E."/>
            <person name="Rich S.A."/>
            <person name="Livny J."/>
            <person name="Vlamakis H."/>
            <person name="Clish C."/>
            <person name="Bullock K."/>
            <person name="Deik A."/>
            <person name="Scott J."/>
            <person name="Pierce K.A."/>
            <person name="Xavier R.J."/>
            <person name="Alm E.J."/>
        </authorList>
    </citation>
    <scope>NUCLEOTIDE SEQUENCE [LARGE SCALE GENOMIC DNA]</scope>
    <source>
        <strain evidence="6 9">BIOML-A1</strain>
    </source>
</reference>
<dbReference type="Pfam" id="PF00384">
    <property type="entry name" value="Molybdopterin"/>
    <property type="match status" value="1"/>
</dbReference>
<dbReference type="Pfam" id="PF01568">
    <property type="entry name" value="Molydop_binding"/>
    <property type="match status" value="1"/>
</dbReference>
<evidence type="ECO:0000259" key="5">
    <source>
        <dbReference type="PROSITE" id="PS51669"/>
    </source>
</evidence>
<dbReference type="Gene3D" id="3.40.228.10">
    <property type="entry name" value="Dimethylsulfoxide Reductase, domain 2"/>
    <property type="match status" value="1"/>
</dbReference>
<evidence type="ECO:0000256" key="1">
    <source>
        <dbReference type="ARBA" id="ARBA00010312"/>
    </source>
</evidence>
<proteinExistence type="inferred from homology"/>
<dbReference type="PROSITE" id="PS51669">
    <property type="entry name" value="4FE4S_MOW_BIS_MGD"/>
    <property type="match status" value="1"/>
</dbReference>
<dbReference type="Gene3D" id="2.20.25.90">
    <property type="entry name" value="ADC-like domains"/>
    <property type="match status" value="1"/>
</dbReference>
<dbReference type="PANTHER" id="PTHR43742:SF6">
    <property type="entry name" value="OXIDOREDUCTASE YYAE-RELATED"/>
    <property type="match status" value="1"/>
</dbReference>
<dbReference type="SUPFAM" id="SSF50692">
    <property type="entry name" value="ADC-like"/>
    <property type="match status" value="1"/>
</dbReference>
<dbReference type="GO" id="GO:0046872">
    <property type="term" value="F:metal ion binding"/>
    <property type="evidence" value="ECO:0007669"/>
    <property type="project" value="UniProtKB-KW"/>
</dbReference>
<reference evidence="8" key="1">
    <citation type="submission" date="2018-05" db="EMBL/GenBank/DDBJ databases">
        <title>Genome Sequencing of selected type strains of the family Eggerthellaceae.</title>
        <authorList>
            <person name="Danylec N."/>
            <person name="Stoll D.A."/>
            <person name="Doetsch A."/>
            <person name="Huch M."/>
        </authorList>
    </citation>
    <scope>NUCLEOTIDE SEQUENCE [LARGE SCALE GENOMIC DNA]</scope>
    <source>
        <strain evidence="8">DSM 27213</strain>
    </source>
</reference>
<dbReference type="GO" id="GO:0043546">
    <property type="term" value="F:molybdopterin cofactor binding"/>
    <property type="evidence" value="ECO:0007669"/>
    <property type="project" value="InterPro"/>
</dbReference>
<accession>A0A423UK07</accession>
<organism evidence="7 8">
    <name type="scientific">Gordonibacter urolithinfaciens</name>
    <dbReference type="NCBI Taxonomy" id="1335613"/>
    <lineage>
        <taxon>Bacteria</taxon>
        <taxon>Bacillati</taxon>
        <taxon>Actinomycetota</taxon>
        <taxon>Coriobacteriia</taxon>
        <taxon>Eggerthellales</taxon>
        <taxon>Eggerthellaceae</taxon>
        <taxon>Gordonibacter</taxon>
    </lineage>
</organism>
<feature type="domain" description="4Fe-4S Mo/W bis-MGD-type" evidence="5">
    <location>
        <begin position="25"/>
        <end position="82"/>
    </location>
</feature>
<dbReference type="EMBL" id="QIBW01000008">
    <property type="protein sequence ID" value="ROT89732.1"/>
    <property type="molecule type" value="Genomic_DNA"/>
</dbReference>
<keyword evidence="4" id="KW-0411">Iron-sulfur</keyword>
<dbReference type="Proteomes" id="UP000285258">
    <property type="component" value="Unassembled WGS sequence"/>
</dbReference>
<sequence length="749" mass="84281">MSENKYHLVEHEKPFKYDEDGLHVTRGSAWSGPGCHIGCGVLLYTDDEGKLVKVEGDPENPYNQGRLCNRCLALTEVVYNPDRVTTPMRRDPAHRGQDKWVDITWDEALDLVYEKFTEIKENYGAWSIPFVQGTGRDIAAWITRLAWSFGSPNYMFNMSGMACYLPRVAGCAATTGNFWVGDFSQQFPDRYDDPAWVPAEYIMVWGNNPLVANSDGFYGHWMVDVMKRGSKLIVVDPRLTWLASKAEWWLQVRPGTDAALALGMLNVIISEDLYDHDFVDRWCYGFDELAQTAAAYPVGKVAEITWVPAEKIVGAARAWAGAENGIVQWGLAVDTTKESLPAAQAIGALWQVCGFCEKPGCMIVPPEILAYSGGFGGELVTPEMDAHRIGLDKYSLLKFGFQVASSDEVMKTLETKEPYKLHGAWLQTTNFLTCTSPDPERSMRAWRTLDFIVVVDMFMTPTAMALADVFLPACTYAERDGIRVGDGAQRGETINKVCQVGACKSDMQINLELGKRFNPEAWPWKDDKEMFSSVIACTGYTFEELQQVAPAYIPFEYGRHEKGLLRPDGQPGFNTQTGRIELWSTFYHNAGLSPVPYFEEPTESPAATPDLYDEYPFVLTTGARNWFMFHSEHRQVPHLRAGRPWPLVQINPKAAERIGVHDGEWVWLENERGRCKRVVECTNIMDERVVMSDHGWWFPEAPGEEKDGLFGMLDLNVNKLLNSYVPGKSGFGANYKSMLCKIYPAKDGE</sequence>
<evidence type="ECO:0000256" key="2">
    <source>
        <dbReference type="ARBA" id="ARBA00022723"/>
    </source>
</evidence>
<dbReference type="InterPro" id="IPR037949">
    <property type="entry name" value="MopB_CT_Acetylene-hydratase"/>
</dbReference>
<dbReference type="GO" id="GO:0051536">
    <property type="term" value="F:iron-sulfur cluster binding"/>
    <property type="evidence" value="ECO:0007669"/>
    <property type="project" value="UniProtKB-KW"/>
</dbReference>
<dbReference type="GO" id="GO:0018818">
    <property type="term" value="F:acetylene hydratase activity"/>
    <property type="evidence" value="ECO:0007669"/>
    <property type="project" value="InterPro"/>
</dbReference>
<dbReference type="InterPro" id="IPR009010">
    <property type="entry name" value="Asp_de-COase-like_dom_sf"/>
</dbReference>
<dbReference type="SMART" id="SM00926">
    <property type="entry name" value="Molybdop_Fe4S4"/>
    <property type="match status" value="1"/>
</dbReference>
<dbReference type="Proteomes" id="UP000462865">
    <property type="component" value="Unassembled WGS sequence"/>
</dbReference>
<dbReference type="InterPro" id="IPR006657">
    <property type="entry name" value="MoPterin_dinucl-bd_dom"/>
</dbReference>
<dbReference type="CDD" id="cd02781">
    <property type="entry name" value="MopB_CT_Acetylene-hydratase"/>
    <property type="match status" value="1"/>
</dbReference>
<keyword evidence="2" id="KW-0479">Metal-binding</keyword>